<accession>A0A917KNG3</accession>
<organism evidence="2 3">
    <name type="scientific">Streptomyces brasiliensis</name>
    <dbReference type="NCBI Taxonomy" id="1954"/>
    <lineage>
        <taxon>Bacteria</taxon>
        <taxon>Bacillati</taxon>
        <taxon>Actinomycetota</taxon>
        <taxon>Actinomycetes</taxon>
        <taxon>Kitasatosporales</taxon>
        <taxon>Streptomycetaceae</taxon>
        <taxon>Streptomyces</taxon>
    </lineage>
</organism>
<comment type="caution">
    <text evidence="2">The sequence shown here is derived from an EMBL/GenBank/DDBJ whole genome shotgun (WGS) entry which is preliminary data.</text>
</comment>
<sequence length="50" mass="4735">MRAPVRGVAQVLVAAPVPVVARVSVVMPGAGGLVVWAVCAVLAGVAVGGG</sequence>
<protein>
    <submittedName>
        <fullName evidence="2">Uncharacterized protein</fullName>
    </submittedName>
</protein>
<dbReference type="AlphaFoldDB" id="A0A917KNG3"/>
<evidence type="ECO:0000313" key="3">
    <source>
        <dbReference type="Proteomes" id="UP000657574"/>
    </source>
</evidence>
<reference evidence="2" key="1">
    <citation type="journal article" date="2014" name="Int. J. Syst. Evol. Microbiol.">
        <title>Complete genome sequence of Corynebacterium casei LMG S-19264T (=DSM 44701T), isolated from a smear-ripened cheese.</title>
        <authorList>
            <consortium name="US DOE Joint Genome Institute (JGI-PGF)"/>
            <person name="Walter F."/>
            <person name="Albersmeier A."/>
            <person name="Kalinowski J."/>
            <person name="Ruckert C."/>
        </authorList>
    </citation>
    <scope>NUCLEOTIDE SEQUENCE</scope>
    <source>
        <strain evidence="2">JCM 3086</strain>
    </source>
</reference>
<evidence type="ECO:0000313" key="2">
    <source>
        <dbReference type="EMBL" id="GGJ20490.1"/>
    </source>
</evidence>
<keyword evidence="1" id="KW-1133">Transmembrane helix</keyword>
<proteinExistence type="predicted"/>
<evidence type="ECO:0000256" key="1">
    <source>
        <dbReference type="SAM" id="Phobius"/>
    </source>
</evidence>
<keyword evidence="1" id="KW-0812">Transmembrane</keyword>
<keyword evidence="3" id="KW-1185">Reference proteome</keyword>
<keyword evidence="1" id="KW-0472">Membrane</keyword>
<gene>
    <name evidence="2" type="ORF">GCM10010121_034360</name>
</gene>
<feature type="transmembrane region" description="Helical" evidence="1">
    <location>
        <begin position="31"/>
        <end position="49"/>
    </location>
</feature>
<name>A0A917KNG3_9ACTN</name>
<dbReference type="EMBL" id="BMQA01000009">
    <property type="protein sequence ID" value="GGJ20490.1"/>
    <property type="molecule type" value="Genomic_DNA"/>
</dbReference>
<dbReference type="Proteomes" id="UP000657574">
    <property type="component" value="Unassembled WGS sequence"/>
</dbReference>
<reference evidence="2" key="2">
    <citation type="submission" date="2020-09" db="EMBL/GenBank/DDBJ databases">
        <authorList>
            <person name="Sun Q."/>
            <person name="Ohkuma M."/>
        </authorList>
    </citation>
    <scope>NUCLEOTIDE SEQUENCE</scope>
    <source>
        <strain evidence="2">JCM 3086</strain>
    </source>
</reference>